<evidence type="ECO:0000256" key="1">
    <source>
        <dbReference type="SAM" id="Phobius"/>
    </source>
</evidence>
<feature type="transmembrane region" description="Helical" evidence="1">
    <location>
        <begin position="12"/>
        <end position="31"/>
    </location>
</feature>
<reference evidence="3 4" key="1">
    <citation type="submission" date="2018-10" db="EMBL/GenBank/DDBJ databases">
        <authorList>
            <person name="Li J."/>
        </authorList>
    </citation>
    <scope>NUCLEOTIDE SEQUENCE [LARGE SCALE GENOMIC DNA]</scope>
    <source>
        <strain evidence="3 4">JCM 11654</strain>
    </source>
</reference>
<keyword evidence="1" id="KW-1133">Transmembrane helix</keyword>
<dbReference type="EMBL" id="RCUY01000001">
    <property type="protein sequence ID" value="RLP84658.1"/>
    <property type="molecule type" value="Genomic_DNA"/>
</dbReference>
<dbReference type="OrthoDB" id="9884877at2"/>
<comment type="caution">
    <text evidence="3">The sequence shown here is derived from an EMBL/GenBank/DDBJ whole genome shotgun (WGS) entry which is preliminary data.</text>
</comment>
<organism evidence="3 4">
    <name type="scientific">Mycetocola lacteus</name>
    <dbReference type="NCBI Taxonomy" id="76637"/>
    <lineage>
        <taxon>Bacteria</taxon>
        <taxon>Bacillati</taxon>
        <taxon>Actinomycetota</taxon>
        <taxon>Actinomycetes</taxon>
        <taxon>Micrococcales</taxon>
        <taxon>Microbacteriaceae</taxon>
        <taxon>Mycetocola</taxon>
    </lineage>
</organism>
<accession>A0A3L7AYE5</accession>
<gene>
    <name evidence="3" type="ORF">D9V34_01265</name>
    <name evidence="2" type="ORF">D9V34_13560</name>
</gene>
<dbReference type="RefSeq" id="WP_121687133.1">
    <property type="nucleotide sequence ID" value="NZ_RCUY01000001.1"/>
</dbReference>
<protein>
    <submittedName>
        <fullName evidence="3">Uncharacterized protein</fullName>
    </submittedName>
</protein>
<sequence>MEQFWELANRFPLTAGTLFTIVFVVFVRAPLSLLTNLIIRKMGWDTVDDAPRPLRPFIPWNPERLIPTTSEIKRVHARGKIGARGLEMAAERGWMTAEEASTLRSKTIERADLDESDRDAFALMRIIVRRSLANWKRVRGMRNLLSSFATQLGISEEWADITRDTGDRDNSTVLRHKLRTWVREHGT</sequence>
<dbReference type="AlphaFoldDB" id="A0A3L7AYE5"/>
<evidence type="ECO:0000313" key="4">
    <source>
        <dbReference type="Proteomes" id="UP000269438"/>
    </source>
</evidence>
<keyword evidence="4" id="KW-1185">Reference proteome</keyword>
<dbReference type="EMBL" id="RCUY01000011">
    <property type="protein sequence ID" value="RLP80873.1"/>
    <property type="molecule type" value="Genomic_DNA"/>
</dbReference>
<name>A0A3L7AYE5_9MICO</name>
<keyword evidence="1" id="KW-0812">Transmembrane</keyword>
<evidence type="ECO:0000313" key="2">
    <source>
        <dbReference type="EMBL" id="RLP80873.1"/>
    </source>
</evidence>
<keyword evidence="1" id="KW-0472">Membrane</keyword>
<evidence type="ECO:0000313" key="3">
    <source>
        <dbReference type="EMBL" id="RLP84658.1"/>
    </source>
</evidence>
<proteinExistence type="predicted"/>
<dbReference type="Proteomes" id="UP000269438">
    <property type="component" value="Unassembled WGS sequence"/>
</dbReference>